<keyword evidence="1" id="KW-0472">Membrane</keyword>
<comment type="caution">
    <text evidence="2">The sequence shown here is derived from an EMBL/GenBank/DDBJ whole genome shotgun (WGS) entry which is preliminary data.</text>
</comment>
<keyword evidence="1" id="KW-1133">Transmembrane helix</keyword>
<organism evidence="2 3">
    <name type="scientific">Liquorilactobacillus uvarum DSM 19971</name>
    <dbReference type="NCBI Taxonomy" id="1423812"/>
    <lineage>
        <taxon>Bacteria</taxon>
        <taxon>Bacillati</taxon>
        <taxon>Bacillota</taxon>
        <taxon>Bacilli</taxon>
        <taxon>Lactobacillales</taxon>
        <taxon>Lactobacillaceae</taxon>
        <taxon>Liquorilactobacillus</taxon>
    </lineage>
</organism>
<evidence type="ECO:0000313" key="2">
    <source>
        <dbReference type="EMBL" id="KRL37459.1"/>
    </source>
</evidence>
<dbReference type="AlphaFoldDB" id="A0A0R1Q7Z0"/>
<gene>
    <name evidence="2" type="ORF">FD20_GL000332</name>
</gene>
<keyword evidence="1" id="KW-0812">Transmembrane</keyword>
<keyword evidence="3" id="KW-1185">Reference proteome</keyword>
<feature type="transmembrane region" description="Helical" evidence="1">
    <location>
        <begin position="6"/>
        <end position="26"/>
    </location>
</feature>
<dbReference type="EMBL" id="AZEG01000011">
    <property type="protein sequence ID" value="KRL37459.1"/>
    <property type="molecule type" value="Genomic_DNA"/>
</dbReference>
<accession>A0A0R1Q7Z0</accession>
<evidence type="ECO:0000256" key="1">
    <source>
        <dbReference type="SAM" id="Phobius"/>
    </source>
</evidence>
<evidence type="ECO:0000313" key="3">
    <source>
        <dbReference type="Proteomes" id="UP000051155"/>
    </source>
</evidence>
<dbReference type="Proteomes" id="UP000051155">
    <property type="component" value="Unassembled WGS sequence"/>
</dbReference>
<name>A0A0R1Q7Z0_9LACO</name>
<dbReference type="PATRIC" id="fig|1423812.3.peg.341"/>
<sequence length="53" mass="6206">MHHACVKFLINLILINLSVAISINYLKSLLIQLLSAMIKIYFLKKIDSFTWLR</sequence>
<reference evidence="2 3" key="1">
    <citation type="journal article" date="2015" name="Genome Announc.">
        <title>Expanding the biotechnology potential of lactobacilli through comparative genomics of 213 strains and associated genera.</title>
        <authorList>
            <person name="Sun Z."/>
            <person name="Harris H.M."/>
            <person name="McCann A."/>
            <person name="Guo C."/>
            <person name="Argimon S."/>
            <person name="Zhang W."/>
            <person name="Yang X."/>
            <person name="Jeffery I.B."/>
            <person name="Cooney J.C."/>
            <person name="Kagawa T.F."/>
            <person name="Liu W."/>
            <person name="Song Y."/>
            <person name="Salvetti E."/>
            <person name="Wrobel A."/>
            <person name="Rasinkangas P."/>
            <person name="Parkhill J."/>
            <person name="Rea M.C."/>
            <person name="O'Sullivan O."/>
            <person name="Ritari J."/>
            <person name="Douillard F.P."/>
            <person name="Paul Ross R."/>
            <person name="Yang R."/>
            <person name="Briner A.E."/>
            <person name="Felis G.E."/>
            <person name="de Vos W.M."/>
            <person name="Barrangou R."/>
            <person name="Klaenhammer T.R."/>
            <person name="Caufield P.W."/>
            <person name="Cui Y."/>
            <person name="Zhang H."/>
            <person name="O'Toole P.W."/>
        </authorList>
    </citation>
    <scope>NUCLEOTIDE SEQUENCE [LARGE SCALE GENOMIC DNA]</scope>
    <source>
        <strain evidence="2 3">DSM 19971</strain>
    </source>
</reference>
<proteinExistence type="predicted"/>
<protein>
    <submittedName>
        <fullName evidence="2">Uncharacterized protein</fullName>
    </submittedName>
</protein>